<sequence>MLLKRSVFVILLIALFSGCFYIMNQHYDELARYPHELSEEERKLVLSHLSTEQINYLVSQKIEPKQFLPFIEIKDFELNNTLWYDVAYQTQKPSHTESDQEVKEYIVSFINRYRARMEYQELHDLLMNYTYNVLTRFFDEGDPNIENAHLIAKPNDPYLVLGGKNTLYTYEPKDLVSINDLPHASLVPQANDITIKKEVVKPLKELMAAAGEVNQKENGDMKVIAGYISYEDQMKLFEKAKLVYGEDVLQHWDYPGQSEFQLGYTVRLLPNGLTTEFDEKKESDKDKDAGKKEEAKSSDKKEKKNPSEEEHDQEIWLKDNAYKFGFIIRYPKQKEDATGKRYQPYTLRYVGKEIAKKLHDEGYVLDEVNISDLKE</sequence>
<dbReference type="InterPro" id="IPR003709">
    <property type="entry name" value="VanY-like_core_dom"/>
</dbReference>
<dbReference type="InterPro" id="IPR009045">
    <property type="entry name" value="Zn_M74/Hedgehog-like"/>
</dbReference>
<evidence type="ECO:0000313" key="5">
    <source>
        <dbReference type="Proteomes" id="UP000030008"/>
    </source>
</evidence>
<dbReference type="EMBL" id="JQIF01000039">
    <property type="protein sequence ID" value="KGJ53462.1"/>
    <property type="molecule type" value="Genomic_DNA"/>
</dbReference>
<dbReference type="Pfam" id="PF02557">
    <property type="entry name" value="VanY"/>
    <property type="match status" value="1"/>
</dbReference>
<protein>
    <submittedName>
        <fullName evidence="4">D-alanyl-D-alanine carboxypeptidase</fullName>
    </submittedName>
</protein>
<feature type="domain" description="D-alanyl-D-alanine carboxypeptidase-like core" evidence="3">
    <location>
        <begin position="194"/>
        <end position="352"/>
    </location>
</feature>
<evidence type="ECO:0000313" key="4">
    <source>
        <dbReference type="EMBL" id="KGJ53462.1"/>
    </source>
</evidence>
<organism evidence="4 5">
    <name type="scientific">Clostridium innocuum</name>
    <dbReference type="NCBI Taxonomy" id="1522"/>
    <lineage>
        <taxon>Bacteria</taxon>
        <taxon>Bacillati</taxon>
        <taxon>Bacillota</taxon>
        <taxon>Clostridia</taxon>
        <taxon>Eubacteriales</taxon>
        <taxon>Clostridiaceae</taxon>
        <taxon>Clostridium</taxon>
    </lineage>
</organism>
<dbReference type="GO" id="GO:0004180">
    <property type="term" value="F:carboxypeptidase activity"/>
    <property type="evidence" value="ECO:0007669"/>
    <property type="project" value="UniProtKB-KW"/>
</dbReference>
<evidence type="ECO:0000256" key="2">
    <source>
        <dbReference type="SAM" id="Phobius"/>
    </source>
</evidence>
<dbReference type="RefSeq" id="WP_044905022.1">
    <property type="nucleotide sequence ID" value="NZ_JQIF01000039.1"/>
</dbReference>
<dbReference type="AlphaFoldDB" id="A0A099I8B5"/>
<keyword evidence="4" id="KW-0645">Protease</keyword>
<dbReference type="PANTHER" id="PTHR34385">
    <property type="entry name" value="D-ALANYL-D-ALANINE CARBOXYPEPTIDASE"/>
    <property type="match status" value="1"/>
</dbReference>
<dbReference type="CDD" id="cd14852">
    <property type="entry name" value="LD-carboxypeptidase"/>
    <property type="match status" value="1"/>
</dbReference>
<feature type="region of interest" description="Disordered" evidence="1">
    <location>
        <begin position="277"/>
        <end position="312"/>
    </location>
</feature>
<dbReference type="GO" id="GO:0006508">
    <property type="term" value="P:proteolysis"/>
    <property type="evidence" value="ECO:0007669"/>
    <property type="project" value="InterPro"/>
</dbReference>
<dbReference type="PANTHER" id="PTHR34385:SF1">
    <property type="entry name" value="PEPTIDOGLYCAN L-ALANYL-D-GLUTAMATE ENDOPEPTIDASE CWLK"/>
    <property type="match status" value="1"/>
</dbReference>
<dbReference type="PROSITE" id="PS51257">
    <property type="entry name" value="PROKAR_LIPOPROTEIN"/>
    <property type="match status" value="1"/>
</dbReference>
<keyword evidence="4" id="KW-0378">Hydrolase</keyword>
<proteinExistence type="predicted"/>
<reference evidence="4 5" key="1">
    <citation type="submission" date="2014-08" db="EMBL/GenBank/DDBJ databases">
        <title>Clostridium innocuum, an unnegligible vancomycin-resistant pathogen causing extra-intestinal infections.</title>
        <authorList>
            <person name="Feng Y."/>
            <person name="Chiu C.-H."/>
        </authorList>
    </citation>
    <scope>NUCLEOTIDE SEQUENCE [LARGE SCALE GENOMIC DNA]</scope>
    <source>
        <strain evidence="4 5">AN88</strain>
    </source>
</reference>
<dbReference type="InterPro" id="IPR052179">
    <property type="entry name" value="DD-CPase-like"/>
</dbReference>
<name>A0A099I8B5_CLOIN</name>
<gene>
    <name evidence="4" type="ORF">CIAN88_08545</name>
</gene>
<keyword evidence="4" id="KW-0121">Carboxypeptidase</keyword>
<evidence type="ECO:0000256" key="1">
    <source>
        <dbReference type="SAM" id="MobiDB-lite"/>
    </source>
</evidence>
<dbReference type="Gene3D" id="3.30.1380.10">
    <property type="match status" value="1"/>
</dbReference>
<dbReference type="InterPro" id="IPR058193">
    <property type="entry name" value="VanY/YodJ_core_dom"/>
</dbReference>
<keyword evidence="2" id="KW-1133">Transmembrane helix</keyword>
<feature type="transmembrane region" description="Helical" evidence="2">
    <location>
        <begin position="6"/>
        <end position="23"/>
    </location>
</feature>
<comment type="caution">
    <text evidence="4">The sequence shown here is derived from an EMBL/GenBank/DDBJ whole genome shotgun (WGS) entry which is preliminary data.</text>
</comment>
<keyword evidence="2" id="KW-0472">Membrane</keyword>
<dbReference type="SUPFAM" id="SSF55166">
    <property type="entry name" value="Hedgehog/DD-peptidase"/>
    <property type="match status" value="1"/>
</dbReference>
<keyword evidence="2" id="KW-0812">Transmembrane</keyword>
<accession>A0A099I8B5</accession>
<evidence type="ECO:0000259" key="3">
    <source>
        <dbReference type="Pfam" id="PF02557"/>
    </source>
</evidence>
<dbReference type="Proteomes" id="UP000030008">
    <property type="component" value="Unassembled WGS sequence"/>
</dbReference>